<evidence type="ECO:0000313" key="1">
    <source>
        <dbReference type="EMBL" id="MDQ2065223.1"/>
    </source>
</evidence>
<reference evidence="1 2" key="1">
    <citation type="submission" date="2023-08" db="EMBL/GenBank/DDBJ databases">
        <title>Characterization of two Paracoccaceae strains isolated from Phycosphere and proposal of Xinfangfangia lacusdiani sp. nov.</title>
        <authorList>
            <person name="Deng Y."/>
            <person name="Zhang Y.Q."/>
        </authorList>
    </citation>
    <scope>NUCLEOTIDE SEQUENCE [LARGE SCALE GENOMIC DNA]</scope>
    <source>
        <strain evidence="1 2">CPCC 101601</strain>
    </source>
</reference>
<accession>A0ABU0VU35</accession>
<keyword evidence="2" id="KW-1185">Reference proteome</keyword>
<organism evidence="1 2">
    <name type="scientific">Pseudogemmobacter lacusdianii</name>
    <dbReference type="NCBI Taxonomy" id="3069608"/>
    <lineage>
        <taxon>Bacteria</taxon>
        <taxon>Pseudomonadati</taxon>
        <taxon>Pseudomonadota</taxon>
        <taxon>Alphaproteobacteria</taxon>
        <taxon>Rhodobacterales</taxon>
        <taxon>Paracoccaceae</taxon>
        <taxon>Pseudogemmobacter</taxon>
    </lineage>
</organism>
<dbReference type="Proteomes" id="UP001239680">
    <property type="component" value="Unassembled WGS sequence"/>
</dbReference>
<comment type="caution">
    <text evidence="1">The sequence shown here is derived from an EMBL/GenBank/DDBJ whole genome shotgun (WGS) entry which is preliminary data.</text>
</comment>
<proteinExistence type="predicted"/>
<name>A0ABU0VU35_9RHOB</name>
<evidence type="ECO:0000313" key="2">
    <source>
        <dbReference type="Proteomes" id="UP001239680"/>
    </source>
</evidence>
<gene>
    <name evidence="1" type="ORF">Q9295_02460</name>
</gene>
<protein>
    <submittedName>
        <fullName evidence="1">Uncharacterized protein</fullName>
    </submittedName>
</protein>
<sequence length="133" mass="15059">MSHIEEGIDIPVKLLWDMAVKLVLCQTPRRTSINRAVPAEQHDPAWRAEARRQARAEDGRISIDELCASPETTPTRFDDRFVRLYTVEDLQRVTQLLIDLTDTSDVQSAVIACQFGRPIYVPTVIAVTAHTYP</sequence>
<dbReference type="RefSeq" id="WP_306678915.1">
    <property type="nucleotide sequence ID" value="NZ_JAVDBT010000002.1"/>
</dbReference>
<dbReference type="EMBL" id="JAVDBT010000002">
    <property type="protein sequence ID" value="MDQ2065223.1"/>
    <property type="molecule type" value="Genomic_DNA"/>
</dbReference>